<dbReference type="InterPro" id="IPR036465">
    <property type="entry name" value="vWFA_dom_sf"/>
</dbReference>
<dbReference type="PROSITE" id="PS50234">
    <property type="entry name" value="VWFA"/>
    <property type="match status" value="1"/>
</dbReference>
<dbReference type="PANTHER" id="PTHR24020">
    <property type="entry name" value="COLLAGEN ALPHA"/>
    <property type="match status" value="1"/>
</dbReference>
<evidence type="ECO:0000313" key="5">
    <source>
        <dbReference type="EMBL" id="KAL3070641.1"/>
    </source>
</evidence>
<reference evidence="5 6" key="1">
    <citation type="submission" date="2024-10" db="EMBL/GenBank/DDBJ databases">
        <authorList>
            <person name="Kim D."/>
        </authorList>
    </citation>
    <scope>NUCLEOTIDE SEQUENCE [LARGE SCALE GENOMIC DNA]</scope>
    <source>
        <strain evidence="5">BH-2024</strain>
    </source>
</reference>
<dbReference type="Pfam" id="PF00092">
    <property type="entry name" value="VWA"/>
    <property type="match status" value="1"/>
</dbReference>
<keyword evidence="3" id="KW-0732">Signal</keyword>
<keyword evidence="6" id="KW-1185">Reference proteome</keyword>
<dbReference type="EMBL" id="JBICBT010001381">
    <property type="protein sequence ID" value="KAL3070641.1"/>
    <property type="molecule type" value="Genomic_DNA"/>
</dbReference>
<dbReference type="Gene3D" id="3.40.50.410">
    <property type="entry name" value="von Willebrand factor, type A domain"/>
    <property type="match status" value="1"/>
</dbReference>
<comment type="caution">
    <text evidence="5">The sequence shown here is derived from an EMBL/GenBank/DDBJ whole genome shotgun (WGS) entry which is preliminary data.</text>
</comment>
<dbReference type="PANTHER" id="PTHR24020:SF20">
    <property type="entry name" value="PH DOMAIN-CONTAINING PROTEIN"/>
    <property type="match status" value="1"/>
</dbReference>
<dbReference type="SMART" id="SM00327">
    <property type="entry name" value="VWA"/>
    <property type="match status" value="1"/>
</dbReference>
<dbReference type="PRINTS" id="PR00453">
    <property type="entry name" value="VWFADOMAIN"/>
</dbReference>
<protein>
    <recommendedName>
        <fullName evidence="4">VWFA domain-containing protein</fullName>
    </recommendedName>
</protein>
<accession>A0ABD2HUU1</accession>
<dbReference type="Proteomes" id="UP001620626">
    <property type="component" value="Unassembled WGS sequence"/>
</dbReference>
<dbReference type="CDD" id="cd01450">
    <property type="entry name" value="vWFA_subfamily_ECM"/>
    <property type="match status" value="1"/>
</dbReference>
<organism evidence="5 6">
    <name type="scientific">Heterodera trifolii</name>
    <dbReference type="NCBI Taxonomy" id="157864"/>
    <lineage>
        <taxon>Eukaryota</taxon>
        <taxon>Metazoa</taxon>
        <taxon>Ecdysozoa</taxon>
        <taxon>Nematoda</taxon>
        <taxon>Chromadorea</taxon>
        <taxon>Rhabditida</taxon>
        <taxon>Tylenchina</taxon>
        <taxon>Tylenchomorpha</taxon>
        <taxon>Tylenchoidea</taxon>
        <taxon>Heteroderidae</taxon>
        <taxon>Heteroderinae</taxon>
        <taxon>Heterodera</taxon>
    </lineage>
</organism>
<dbReference type="SUPFAM" id="SSF53300">
    <property type="entry name" value="vWA-like"/>
    <property type="match status" value="1"/>
</dbReference>
<dbReference type="InterPro" id="IPR050525">
    <property type="entry name" value="ECM_Assembly_Org"/>
</dbReference>
<dbReference type="InterPro" id="IPR002035">
    <property type="entry name" value="VWF_A"/>
</dbReference>
<evidence type="ECO:0000256" key="2">
    <source>
        <dbReference type="SAM" id="MobiDB-lite"/>
    </source>
</evidence>
<gene>
    <name evidence="5" type="ORF">niasHT_032431</name>
</gene>
<evidence type="ECO:0000313" key="6">
    <source>
        <dbReference type="Proteomes" id="UP001620626"/>
    </source>
</evidence>
<evidence type="ECO:0000259" key="4">
    <source>
        <dbReference type="PROSITE" id="PS50234"/>
    </source>
</evidence>
<feature type="domain" description="VWFA" evidence="4">
    <location>
        <begin position="287"/>
        <end position="461"/>
    </location>
</feature>
<feature type="coiled-coil region" evidence="1">
    <location>
        <begin position="132"/>
        <end position="159"/>
    </location>
</feature>
<evidence type="ECO:0000256" key="1">
    <source>
        <dbReference type="SAM" id="Coils"/>
    </source>
</evidence>
<name>A0ABD2HUU1_9BILA</name>
<evidence type="ECO:0000256" key="3">
    <source>
        <dbReference type="SAM" id="SignalP"/>
    </source>
</evidence>
<sequence length="472" mass="52418">MAIKFCGAFFFLISFLEFCQISQQQKQRQNSMEFEGEVSCFDKQQNVRFIPNSANVLLFLTSFDVESEKEEEKLVTETVTDLTGIFRISMALPSVLPAVCRYTLLVASSCHHLSYHGTMADQRTKPGCRFEHKIKQQKLKELRRSMKSIQINVNGEEVQCNWWRKYLKSKRTQQKQLPKGKNELAKYVESFCPRNDLGRESANEAVVTTASSSAITVIITSPPTTTTTTTTTTRTQPTTTSTTTTIMPINVVEVNRTTEKDVPNNEKPKDLSCAVAPSPVVRPSPLDVVLLLDGSGSISSSIFYGQILHFANELAQNLNLSAEGTHLAIVQFSNRPQLEFGLSSGNDAQTIKYKIDNISYLDGGTNIGEALLFTLFRVLANGEARANSDRIVVVVTDGVSSDDVVEPADNLRKSANAELIAIGIGENIDQQQLNLITDNPRKVYALKSFDQLEAGLVTRNIEKQQQNCEEKA</sequence>
<keyword evidence="1" id="KW-0175">Coiled coil</keyword>
<feature type="region of interest" description="Disordered" evidence="2">
    <location>
        <begin position="222"/>
        <end position="241"/>
    </location>
</feature>
<feature type="chain" id="PRO_5044873801" description="VWFA domain-containing protein" evidence="3">
    <location>
        <begin position="22"/>
        <end position="472"/>
    </location>
</feature>
<feature type="signal peptide" evidence="3">
    <location>
        <begin position="1"/>
        <end position="21"/>
    </location>
</feature>
<proteinExistence type="predicted"/>
<dbReference type="AlphaFoldDB" id="A0ABD2HUU1"/>